<dbReference type="GO" id="GO:0032469">
    <property type="term" value="P:endoplasmic reticulum calcium ion homeostasis"/>
    <property type="evidence" value="ECO:0007669"/>
    <property type="project" value="InterPro"/>
</dbReference>
<dbReference type="InterPro" id="IPR008559">
    <property type="entry name" value="TMCO1"/>
</dbReference>
<dbReference type="GO" id="GO:0005789">
    <property type="term" value="C:endoplasmic reticulum membrane"/>
    <property type="evidence" value="ECO:0007669"/>
    <property type="project" value="UniProtKB-SubCell"/>
</dbReference>
<dbReference type="PANTHER" id="PTHR20917">
    <property type="entry name" value="PNAS-RELATED"/>
    <property type="match status" value="1"/>
</dbReference>
<dbReference type="GO" id="GO:0005262">
    <property type="term" value="F:calcium channel activity"/>
    <property type="evidence" value="ECO:0007669"/>
    <property type="project" value="UniProtKB-KW"/>
</dbReference>
<name>A0A9W8AN10_9FUNG</name>
<dbReference type="SMART" id="SM01415">
    <property type="entry name" value="DUF106"/>
    <property type="match status" value="1"/>
</dbReference>
<sequence>MWISALQVLLIALANAGSAEYLGYRLVYGTDDYQSVKRGLSRVTAKLESEESSADSGNPRKRQRRIAELKKQIKVYKEKATSMTMRTTLLMAGLQIAVFYFLNTVGFSGVVVAKLPFTPFGFVQGLSHRNLPGEDFTDCSAVFLFVVSSLFIRNVLQRYFDFSIRQVSPWSTAFEQAQETNL</sequence>
<comment type="caution">
    <text evidence="16">The sequence shown here is derived from an EMBL/GenBank/DDBJ whole genome shotgun (WGS) entry which is preliminary data.</text>
</comment>
<keyword evidence="6 14" id="KW-0812">Transmembrane</keyword>
<evidence type="ECO:0000256" key="2">
    <source>
        <dbReference type="ARBA" id="ARBA00006537"/>
    </source>
</evidence>
<evidence type="ECO:0000256" key="4">
    <source>
        <dbReference type="ARBA" id="ARBA00022568"/>
    </source>
</evidence>
<keyword evidence="3" id="KW-0813">Transport</keyword>
<dbReference type="EMBL" id="JANBPY010002155">
    <property type="protein sequence ID" value="KAJ1956286.1"/>
    <property type="molecule type" value="Genomic_DNA"/>
</dbReference>
<evidence type="ECO:0000256" key="14">
    <source>
        <dbReference type="SAM" id="Phobius"/>
    </source>
</evidence>
<dbReference type="PANTHER" id="PTHR20917:SF0">
    <property type="entry name" value="CALCIUM LOAD-ACTIVATED CALCIUM CHANNEL"/>
    <property type="match status" value="1"/>
</dbReference>
<evidence type="ECO:0000256" key="15">
    <source>
        <dbReference type="SAM" id="SignalP"/>
    </source>
</evidence>
<evidence type="ECO:0000256" key="11">
    <source>
        <dbReference type="ARBA" id="ARBA00023065"/>
    </source>
</evidence>
<proteinExistence type="inferred from homology"/>
<comment type="subcellular location">
    <subcellularLocation>
        <location evidence="1">Endoplasmic reticulum membrane</location>
        <topology evidence="1">Multi-pass membrane protein</topology>
    </subcellularLocation>
</comment>
<evidence type="ECO:0000256" key="9">
    <source>
        <dbReference type="ARBA" id="ARBA00022989"/>
    </source>
</evidence>
<evidence type="ECO:0008006" key="18">
    <source>
        <dbReference type="Google" id="ProtNLM"/>
    </source>
</evidence>
<keyword evidence="7" id="KW-0256">Endoplasmic reticulum</keyword>
<dbReference type="Proteomes" id="UP001150925">
    <property type="component" value="Unassembled WGS sequence"/>
</dbReference>
<keyword evidence="5" id="KW-0107">Calcium channel</keyword>
<keyword evidence="17" id="KW-1185">Reference proteome</keyword>
<protein>
    <recommendedName>
        <fullName evidence="18">Calcium load-activated calcium channel</fullName>
    </recommendedName>
</protein>
<evidence type="ECO:0000256" key="3">
    <source>
        <dbReference type="ARBA" id="ARBA00022448"/>
    </source>
</evidence>
<organism evidence="16 17">
    <name type="scientific">Dispira parvispora</name>
    <dbReference type="NCBI Taxonomy" id="1520584"/>
    <lineage>
        <taxon>Eukaryota</taxon>
        <taxon>Fungi</taxon>
        <taxon>Fungi incertae sedis</taxon>
        <taxon>Zoopagomycota</taxon>
        <taxon>Kickxellomycotina</taxon>
        <taxon>Dimargaritomycetes</taxon>
        <taxon>Dimargaritales</taxon>
        <taxon>Dimargaritaceae</taxon>
        <taxon>Dispira</taxon>
    </lineage>
</organism>
<evidence type="ECO:0000256" key="1">
    <source>
        <dbReference type="ARBA" id="ARBA00004477"/>
    </source>
</evidence>
<keyword evidence="9 14" id="KW-1133">Transmembrane helix</keyword>
<keyword evidence="4" id="KW-0109">Calcium transport</keyword>
<keyword evidence="10" id="KW-0175">Coiled coil</keyword>
<comment type="similarity">
    <text evidence="2">Belongs to the TMCO1 family.</text>
</comment>
<evidence type="ECO:0000256" key="6">
    <source>
        <dbReference type="ARBA" id="ARBA00022692"/>
    </source>
</evidence>
<feature type="transmembrane region" description="Helical" evidence="14">
    <location>
        <begin position="136"/>
        <end position="156"/>
    </location>
</feature>
<dbReference type="InterPro" id="IPR002809">
    <property type="entry name" value="EMC3/TMCO1"/>
</dbReference>
<keyword evidence="11" id="KW-0406">Ion transport</keyword>
<accession>A0A9W8AN10</accession>
<keyword evidence="15" id="KW-0732">Signal</keyword>
<evidence type="ECO:0000313" key="16">
    <source>
        <dbReference type="EMBL" id="KAJ1956286.1"/>
    </source>
</evidence>
<feature type="chain" id="PRO_5040918264" description="Calcium load-activated calcium channel" evidence="15">
    <location>
        <begin position="20"/>
        <end position="182"/>
    </location>
</feature>
<feature type="transmembrane region" description="Helical" evidence="14">
    <location>
        <begin position="92"/>
        <end position="115"/>
    </location>
</feature>
<gene>
    <name evidence="16" type="ORF">IWQ62_005337</name>
</gene>
<evidence type="ECO:0000256" key="5">
    <source>
        <dbReference type="ARBA" id="ARBA00022673"/>
    </source>
</evidence>
<feature type="signal peptide" evidence="15">
    <location>
        <begin position="1"/>
        <end position="19"/>
    </location>
</feature>
<reference evidence="16" key="1">
    <citation type="submission" date="2022-07" db="EMBL/GenBank/DDBJ databases">
        <title>Phylogenomic reconstructions and comparative analyses of Kickxellomycotina fungi.</title>
        <authorList>
            <person name="Reynolds N.K."/>
            <person name="Stajich J.E."/>
            <person name="Barry K."/>
            <person name="Grigoriev I.V."/>
            <person name="Crous P."/>
            <person name="Smith M.E."/>
        </authorList>
    </citation>
    <scope>NUCLEOTIDE SEQUENCE</scope>
    <source>
        <strain evidence="16">RSA 1196</strain>
    </source>
</reference>
<keyword evidence="8" id="KW-0106">Calcium</keyword>
<evidence type="ECO:0000256" key="8">
    <source>
        <dbReference type="ARBA" id="ARBA00022837"/>
    </source>
</evidence>
<dbReference type="OrthoDB" id="342726at2759"/>
<evidence type="ECO:0000256" key="13">
    <source>
        <dbReference type="ARBA" id="ARBA00023303"/>
    </source>
</evidence>
<dbReference type="Pfam" id="PF01956">
    <property type="entry name" value="EMC3_TMCO1"/>
    <property type="match status" value="1"/>
</dbReference>
<evidence type="ECO:0000256" key="10">
    <source>
        <dbReference type="ARBA" id="ARBA00023054"/>
    </source>
</evidence>
<keyword evidence="12 14" id="KW-0472">Membrane</keyword>
<evidence type="ECO:0000256" key="7">
    <source>
        <dbReference type="ARBA" id="ARBA00022824"/>
    </source>
</evidence>
<keyword evidence="13" id="KW-0407">Ion channel</keyword>
<evidence type="ECO:0000256" key="12">
    <source>
        <dbReference type="ARBA" id="ARBA00023136"/>
    </source>
</evidence>
<evidence type="ECO:0000313" key="17">
    <source>
        <dbReference type="Proteomes" id="UP001150925"/>
    </source>
</evidence>
<dbReference type="AlphaFoldDB" id="A0A9W8AN10"/>